<keyword evidence="3" id="KW-1185">Reference proteome</keyword>
<dbReference type="Proteomes" id="UP000439903">
    <property type="component" value="Unassembled WGS sequence"/>
</dbReference>
<comment type="caution">
    <text evidence="2">The sequence shown here is derived from an EMBL/GenBank/DDBJ whole genome shotgun (WGS) entry which is preliminary data.</text>
</comment>
<organism evidence="2 3">
    <name type="scientific">Gigaspora margarita</name>
    <dbReference type="NCBI Taxonomy" id="4874"/>
    <lineage>
        <taxon>Eukaryota</taxon>
        <taxon>Fungi</taxon>
        <taxon>Fungi incertae sedis</taxon>
        <taxon>Mucoromycota</taxon>
        <taxon>Glomeromycotina</taxon>
        <taxon>Glomeromycetes</taxon>
        <taxon>Diversisporales</taxon>
        <taxon>Gigasporaceae</taxon>
        <taxon>Gigaspora</taxon>
    </lineage>
</organism>
<accession>A0A8H4EN84</accession>
<protein>
    <submittedName>
        <fullName evidence="2">Uncharacterized protein</fullName>
    </submittedName>
</protein>
<feature type="region of interest" description="Disordered" evidence="1">
    <location>
        <begin position="51"/>
        <end position="76"/>
    </location>
</feature>
<evidence type="ECO:0000313" key="2">
    <source>
        <dbReference type="EMBL" id="KAF0522136.1"/>
    </source>
</evidence>
<evidence type="ECO:0000256" key="1">
    <source>
        <dbReference type="SAM" id="MobiDB-lite"/>
    </source>
</evidence>
<name>A0A8H4EN84_GIGMA</name>
<dbReference type="EMBL" id="WTPW01000329">
    <property type="protein sequence ID" value="KAF0522136.1"/>
    <property type="molecule type" value="Genomic_DNA"/>
</dbReference>
<gene>
    <name evidence="2" type="ORF">F8M41_015591</name>
</gene>
<dbReference type="AlphaFoldDB" id="A0A8H4EN84"/>
<proteinExistence type="predicted"/>
<reference evidence="2 3" key="1">
    <citation type="journal article" date="2019" name="Environ. Microbiol.">
        <title>At the nexus of three kingdoms: the genome of the mycorrhizal fungus Gigaspora margarita provides insights into plant, endobacterial and fungal interactions.</title>
        <authorList>
            <person name="Venice F."/>
            <person name="Ghignone S."/>
            <person name="Salvioli di Fossalunga A."/>
            <person name="Amselem J."/>
            <person name="Novero M."/>
            <person name="Xianan X."/>
            <person name="Sedzielewska Toro K."/>
            <person name="Morin E."/>
            <person name="Lipzen A."/>
            <person name="Grigoriev I.V."/>
            <person name="Henrissat B."/>
            <person name="Martin F.M."/>
            <person name="Bonfante P."/>
        </authorList>
    </citation>
    <scope>NUCLEOTIDE SEQUENCE [LARGE SCALE GENOMIC DNA]</scope>
    <source>
        <strain evidence="2 3">BEG34</strain>
    </source>
</reference>
<sequence length="76" mass="8858">MQNSNFNITTESGKTDYIPSKCVIMLADENKTNEHTKMEIEIEVHLEIQEETKTKQMSTQNENWAEVQPEIQDEVD</sequence>
<evidence type="ECO:0000313" key="3">
    <source>
        <dbReference type="Proteomes" id="UP000439903"/>
    </source>
</evidence>